<dbReference type="EnsemblPlants" id="MELO3C022934.2.1">
    <property type="protein sequence ID" value="MELO3C022934.2.1"/>
    <property type="gene ID" value="MELO3C022934.2"/>
</dbReference>
<reference evidence="1" key="1">
    <citation type="submission" date="2023-03" db="UniProtKB">
        <authorList>
            <consortium name="EnsemblPlants"/>
        </authorList>
    </citation>
    <scope>IDENTIFICATION</scope>
</reference>
<organism evidence="1">
    <name type="scientific">Cucumis melo</name>
    <name type="common">Muskmelon</name>
    <dbReference type="NCBI Taxonomy" id="3656"/>
    <lineage>
        <taxon>Eukaryota</taxon>
        <taxon>Viridiplantae</taxon>
        <taxon>Streptophyta</taxon>
        <taxon>Embryophyta</taxon>
        <taxon>Tracheophyta</taxon>
        <taxon>Spermatophyta</taxon>
        <taxon>Magnoliopsida</taxon>
        <taxon>eudicotyledons</taxon>
        <taxon>Gunneridae</taxon>
        <taxon>Pentapetalae</taxon>
        <taxon>rosids</taxon>
        <taxon>fabids</taxon>
        <taxon>Cucurbitales</taxon>
        <taxon>Cucurbitaceae</taxon>
        <taxon>Benincaseae</taxon>
        <taxon>Cucumis</taxon>
    </lineage>
</organism>
<sequence length="88" mass="9823">MDSLAKDRCRSGREEEDVNIGAVACHNCASKRVGDDSAKPERTGDEVASKHWSGWETRVHWSVKVAGRRDHWRGRDACHSCSSEQLGD</sequence>
<dbReference type="AlphaFoldDB" id="A0A9I9DTH6"/>
<protein>
    <submittedName>
        <fullName evidence="1">Uncharacterized protein</fullName>
    </submittedName>
</protein>
<name>A0A9I9DTH6_CUCME</name>
<accession>A0A9I9DTH6</accession>
<proteinExistence type="predicted"/>
<evidence type="ECO:0000313" key="1">
    <source>
        <dbReference type="EnsemblPlants" id="MELO3C022934.2.1"/>
    </source>
</evidence>
<dbReference type="Gramene" id="MELO3C022934.2.1">
    <property type="protein sequence ID" value="MELO3C022934.2.1"/>
    <property type="gene ID" value="MELO3C022934.2"/>
</dbReference>